<dbReference type="Pfam" id="PF02817">
    <property type="entry name" value="E3_binding"/>
    <property type="match status" value="1"/>
</dbReference>
<proteinExistence type="inferred from homology"/>
<gene>
    <name evidence="12" type="ORF">SLNSH_03480</name>
</gene>
<dbReference type="Pfam" id="PF00364">
    <property type="entry name" value="Biotin_lipoyl"/>
    <property type="match status" value="1"/>
</dbReference>
<evidence type="ECO:0000256" key="3">
    <source>
        <dbReference type="ARBA" id="ARBA00022679"/>
    </source>
</evidence>
<dbReference type="GO" id="GO:0045254">
    <property type="term" value="C:pyruvate dehydrogenase complex"/>
    <property type="evidence" value="ECO:0007669"/>
    <property type="project" value="UniProtKB-UniRule"/>
</dbReference>
<comment type="caution">
    <text evidence="12">The sequence shown here is derived from an EMBL/GenBank/DDBJ whole genome shotgun (WGS) entry which is preliminary data.</text>
</comment>
<feature type="compositionally biased region" description="Low complexity" evidence="9">
    <location>
        <begin position="205"/>
        <end position="227"/>
    </location>
</feature>
<dbReference type="FunFam" id="2.40.50.100:FF:000010">
    <property type="entry name" value="Acetyltransferase component of pyruvate dehydrogenase complex"/>
    <property type="match status" value="1"/>
</dbReference>
<dbReference type="InterPro" id="IPR004167">
    <property type="entry name" value="PSBD"/>
</dbReference>
<evidence type="ECO:0000256" key="9">
    <source>
        <dbReference type="SAM" id="MobiDB-lite"/>
    </source>
</evidence>
<dbReference type="InterPro" id="IPR045257">
    <property type="entry name" value="E2/Pdx1"/>
</dbReference>
<evidence type="ECO:0000256" key="7">
    <source>
        <dbReference type="ARBA" id="ARBA00048370"/>
    </source>
</evidence>
<feature type="domain" description="Lipoyl-binding" evidence="10">
    <location>
        <begin position="2"/>
        <end position="78"/>
    </location>
</feature>
<name>A0A2T1HXQ5_9HYPH</name>
<organism evidence="12 13">
    <name type="scientific">Alsobacter soli</name>
    <dbReference type="NCBI Taxonomy" id="2109933"/>
    <lineage>
        <taxon>Bacteria</taxon>
        <taxon>Pseudomonadati</taxon>
        <taxon>Pseudomonadota</taxon>
        <taxon>Alphaproteobacteria</taxon>
        <taxon>Hyphomicrobiales</taxon>
        <taxon>Alsobacteraceae</taxon>
        <taxon>Alsobacter</taxon>
    </lineage>
</organism>
<dbReference type="GO" id="GO:0006086">
    <property type="term" value="P:pyruvate decarboxylation to acetyl-CoA"/>
    <property type="evidence" value="ECO:0007669"/>
    <property type="project" value="InterPro"/>
</dbReference>
<evidence type="ECO:0000256" key="1">
    <source>
        <dbReference type="ARBA" id="ARBA00007317"/>
    </source>
</evidence>
<evidence type="ECO:0000256" key="6">
    <source>
        <dbReference type="ARBA" id="ARBA00025211"/>
    </source>
</evidence>
<dbReference type="Gene3D" id="2.40.50.100">
    <property type="match status" value="1"/>
</dbReference>
<dbReference type="EMBL" id="PVZS01000003">
    <property type="protein sequence ID" value="PSC06358.1"/>
    <property type="molecule type" value="Genomic_DNA"/>
</dbReference>
<keyword evidence="5 8" id="KW-0012">Acyltransferase</keyword>
<dbReference type="NCBIfam" id="TIGR01349">
    <property type="entry name" value="PDHac_trf_mito"/>
    <property type="match status" value="1"/>
</dbReference>
<dbReference type="OrthoDB" id="9805770at2"/>
<evidence type="ECO:0000256" key="4">
    <source>
        <dbReference type="ARBA" id="ARBA00022823"/>
    </source>
</evidence>
<dbReference type="InterPro" id="IPR000089">
    <property type="entry name" value="Biotin_lipoyl"/>
</dbReference>
<dbReference type="PANTHER" id="PTHR23151:SF90">
    <property type="entry name" value="DIHYDROLIPOYLLYSINE-RESIDUE ACETYLTRANSFERASE COMPONENT OF PYRUVATE DEHYDROGENASE COMPLEX, MITOCHONDRIAL-RELATED"/>
    <property type="match status" value="1"/>
</dbReference>
<comment type="function">
    <text evidence="6">The pyruvate dehydrogenase complex catalyzes the overall conversion of pyruvate to acetyl-CoA and CO(2). It contains multiple copies of three enzymatic components: pyruvate dehydrogenase (E1), dihydrolipoamide acetyltransferase (E2) and lipoamide dehydrogenase (E3).</text>
</comment>
<evidence type="ECO:0000256" key="8">
    <source>
        <dbReference type="RuleBase" id="RU361137"/>
    </source>
</evidence>
<comment type="similarity">
    <text evidence="1 8">Belongs to the 2-oxoacid dehydrogenase family.</text>
</comment>
<evidence type="ECO:0000256" key="5">
    <source>
        <dbReference type="ARBA" id="ARBA00023315"/>
    </source>
</evidence>
<evidence type="ECO:0000259" key="10">
    <source>
        <dbReference type="PROSITE" id="PS50968"/>
    </source>
</evidence>
<feature type="compositionally biased region" description="Low complexity" evidence="9">
    <location>
        <begin position="86"/>
        <end position="101"/>
    </location>
</feature>
<comment type="subunit">
    <text evidence="2">Forms a 24-polypeptide structural core with octahedral symmetry.</text>
</comment>
<feature type="domain" description="Peripheral subunit-binding (PSBD)" evidence="11">
    <location>
        <begin position="164"/>
        <end position="201"/>
    </location>
</feature>
<dbReference type="InterPro" id="IPR023213">
    <property type="entry name" value="CAT-like_dom_sf"/>
</dbReference>
<reference evidence="13" key="1">
    <citation type="submission" date="2018-03" db="EMBL/GenBank/DDBJ databases">
        <authorList>
            <person name="Sun L."/>
            <person name="Liu H."/>
            <person name="Chen W."/>
            <person name="Huang K."/>
            <person name="Liu W."/>
            <person name="Gao X."/>
        </authorList>
    </citation>
    <scope>NUCLEOTIDE SEQUENCE [LARGE SCALE GENOMIC DNA]</scope>
    <source>
        <strain evidence="13">SH9</strain>
    </source>
</reference>
<dbReference type="InterPro" id="IPR011053">
    <property type="entry name" value="Single_hybrid_motif"/>
</dbReference>
<dbReference type="AlphaFoldDB" id="A0A2T1HXQ5"/>
<dbReference type="Gene3D" id="3.30.559.10">
    <property type="entry name" value="Chloramphenicol acetyltransferase-like domain"/>
    <property type="match status" value="1"/>
</dbReference>
<evidence type="ECO:0000313" key="13">
    <source>
        <dbReference type="Proteomes" id="UP000239772"/>
    </source>
</evidence>
<dbReference type="InterPro" id="IPR001078">
    <property type="entry name" value="2-oxoacid_DH_actylTfrase"/>
</dbReference>
<dbReference type="PANTHER" id="PTHR23151">
    <property type="entry name" value="DIHYDROLIPOAMIDE ACETYL/SUCCINYL-TRANSFERASE-RELATED"/>
    <property type="match status" value="1"/>
</dbReference>
<dbReference type="PROSITE" id="PS50968">
    <property type="entry name" value="BIOTINYL_LIPOYL"/>
    <property type="match status" value="1"/>
</dbReference>
<evidence type="ECO:0000259" key="11">
    <source>
        <dbReference type="PROSITE" id="PS51826"/>
    </source>
</evidence>
<dbReference type="PROSITE" id="PS51826">
    <property type="entry name" value="PSBD"/>
    <property type="match status" value="1"/>
</dbReference>
<feature type="region of interest" description="Disordered" evidence="9">
    <location>
        <begin position="204"/>
        <end position="234"/>
    </location>
</feature>
<dbReference type="InterPro" id="IPR003016">
    <property type="entry name" value="2-oxoA_DH_lipoyl-BS"/>
</dbReference>
<comment type="catalytic activity">
    <reaction evidence="7 8">
        <text>N(6)-[(R)-dihydrolipoyl]-L-lysyl-[protein] + acetyl-CoA = N(6)-[(R)-S(8)-acetyldihydrolipoyl]-L-lysyl-[protein] + CoA</text>
        <dbReference type="Rhea" id="RHEA:17017"/>
        <dbReference type="Rhea" id="RHEA-COMP:10475"/>
        <dbReference type="Rhea" id="RHEA-COMP:10478"/>
        <dbReference type="ChEBI" id="CHEBI:57287"/>
        <dbReference type="ChEBI" id="CHEBI:57288"/>
        <dbReference type="ChEBI" id="CHEBI:83100"/>
        <dbReference type="ChEBI" id="CHEBI:83111"/>
        <dbReference type="EC" id="2.3.1.12"/>
    </reaction>
</comment>
<dbReference type="SUPFAM" id="SSF52777">
    <property type="entry name" value="CoA-dependent acyltransferases"/>
    <property type="match status" value="1"/>
</dbReference>
<dbReference type="CDD" id="cd06849">
    <property type="entry name" value="lipoyl_domain"/>
    <property type="match status" value="1"/>
</dbReference>
<keyword evidence="3 8" id="KW-0808">Transferase</keyword>
<comment type="cofactor">
    <cofactor evidence="8">
        <name>(R)-lipoate</name>
        <dbReference type="ChEBI" id="CHEBI:83088"/>
    </cofactor>
    <text evidence="8">Binds 1 lipoyl cofactor covalently.</text>
</comment>
<dbReference type="Proteomes" id="UP000239772">
    <property type="component" value="Unassembled WGS sequence"/>
</dbReference>
<dbReference type="SUPFAM" id="SSF47005">
    <property type="entry name" value="Peripheral subunit-binding domain of 2-oxo acid dehydrogenase complex"/>
    <property type="match status" value="1"/>
</dbReference>
<evidence type="ECO:0000313" key="12">
    <source>
        <dbReference type="EMBL" id="PSC06358.1"/>
    </source>
</evidence>
<dbReference type="Gene3D" id="4.10.320.10">
    <property type="entry name" value="E3-binding domain"/>
    <property type="match status" value="1"/>
</dbReference>
<keyword evidence="12" id="KW-0670">Pyruvate</keyword>
<sequence length="478" mass="49064">MPINILMPALSPTMEKGNLAKWLKKEGDAIKAGDVIAEIETDKATMEVEAVDEGVLAKIVVPEGTADVPVNELIALIAGDGEDPKAVAAGGAASAPGAKSPQNAPDVVTAAAPPAAAQAAAAPQSEAAAAAPESHSAASFTAAAPAAGAPAAPSPQTAEGARVFASPLAKRIAKEAGLDLGRIQGSGPHGRIVERDVRAAMEGGAAKAAPAAQPTAAPAAAPAARAPAPTPASDEAVKKLFEPGSYEEIPHDNMRKTIARRLTEARQTVPQFYLTVDCEIDALLKLREQVNGSAPKGKDGAPAWKVSVNDMVIKALAMALMRVPDANVTWTEGAMLKHKHADVGVAVALPGNGLITPIIRKAEEKTLSAIAKAMKDFAVRAKDRKLKPEEYQGGTTAVSNLGMFGIKDFTAVINPPHSTILAVGAGEQRAVVRKGELAVATVMSITMSCDHRSVDGALGAQLISAVKEFIENPMSMLV</sequence>
<accession>A0A2T1HXQ5</accession>
<protein>
    <recommendedName>
        <fullName evidence="8">Acetyltransferase component of pyruvate dehydrogenase complex</fullName>
        <ecNumber evidence="8">2.3.1.12</ecNumber>
    </recommendedName>
</protein>
<dbReference type="EC" id="2.3.1.12" evidence="8"/>
<evidence type="ECO:0000256" key="2">
    <source>
        <dbReference type="ARBA" id="ARBA00011484"/>
    </source>
</evidence>
<dbReference type="PROSITE" id="PS00189">
    <property type="entry name" value="LIPOYL"/>
    <property type="match status" value="1"/>
</dbReference>
<dbReference type="InterPro" id="IPR036625">
    <property type="entry name" value="E3-bd_dom_sf"/>
</dbReference>
<keyword evidence="13" id="KW-1185">Reference proteome</keyword>
<dbReference type="Pfam" id="PF00198">
    <property type="entry name" value="2-oxoacid_dh"/>
    <property type="match status" value="1"/>
</dbReference>
<keyword evidence="4 8" id="KW-0450">Lipoyl</keyword>
<dbReference type="InterPro" id="IPR006257">
    <property type="entry name" value="LAT1"/>
</dbReference>
<dbReference type="SUPFAM" id="SSF51230">
    <property type="entry name" value="Single hybrid motif"/>
    <property type="match status" value="1"/>
</dbReference>
<feature type="region of interest" description="Disordered" evidence="9">
    <location>
        <begin position="86"/>
        <end position="107"/>
    </location>
</feature>
<dbReference type="GO" id="GO:0004742">
    <property type="term" value="F:dihydrolipoyllysine-residue acetyltransferase activity"/>
    <property type="evidence" value="ECO:0007669"/>
    <property type="project" value="UniProtKB-UniRule"/>
</dbReference>
<dbReference type="RefSeq" id="WP_106335272.1">
    <property type="nucleotide sequence ID" value="NZ_PVZS01000003.1"/>
</dbReference>